<gene>
    <name evidence="4" type="ORF">QWY31_02300</name>
</gene>
<dbReference type="EMBL" id="JAUHJS010000001">
    <property type="protein sequence ID" value="MDN4164312.1"/>
    <property type="molecule type" value="Genomic_DNA"/>
</dbReference>
<dbReference type="CDD" id="cd06464">
    <property type="entry name" value="ACD_sHsps-like"/>
    <property type="match status" value="1"/>
</dbReference>
<evidence type="ECO:0000313" key="4">
    <source>
        <dbReference type="EMBL" id="MDN4164312.1"/>
    </source>
</evidence>
<dbReference type="InterPro" id="IPR002068">
    <property type="entry name" value="A-crystallin/Hsp20_dom"/>
</dbReference>
<feature type="domain" description="SHSP" evidence="3">
    <location>
        <begin position="41"/>
        <end position="154"/>
    </location>
</feature>
<proteinExistence type="inferred from homology"/>
<evidence type="ECO:0000256" key="2">
    <source>
        <dbReference type="RuleBase" id="RU003616"/>
    </source>
</evidence>
<comment type="caution">
    <text evidence="4">The sequence shown here is derived from an EMBL/GenBank/DDBJ whole genome shotgun (WGS) entry which is preliminary data.</text>
</comment>
<dbReference type="Proteomes" id="UP001168552">
    <property type="component" value="Unassembled WGS sequence"/>
</dbReference>
<dbReference type="Pfam" id="PF00011">
    <property type="entry name" value="HSP20"/>
    <property type="match status" value="1"/>
</dbReference>
<dbReference type="PROSITE" id="PS01031">
    <property type="entry name" value="SHSP"/>
    <property type="match status" value="1"/>
</dbReference>
<comment type="similarity">
    <text evidence="1 2">Belongs to the small heat shock protein (HSP20) family.</text>
</comment>
<dbReference type="RefSeq" id="WP_320002838.1">
    <property type="nucleotide sequence ID" value="NZ_JAUHJS010000001.1"/>
</dbReference>
<accession>A0ABT8F1K6</accession>
<keyword evidence="5" id="KW-1185">Reference proteome</keyword>
<organism evidence="4 5">
    <name type="scientific">Shiella aurantiaca</name>
    <dbReference type="NCBI Taxonomy" id="3058365"/>
    <lineage>
        <taxon>Bacteria</taxon>
        <taxon>Pseudomonadati</taxon>
        <taxon>Bacteroidota</taxon>
        <taxon>Cytophagia</taxon>
        <taxon>Cytophagales</taxon>
        <taxon>Shiellaceae</taxon>
        <taxon>Shiella</taxon>
    </lineage>
</organism>
<evidence type="ECO:0000256" key="1">
    <source>
        <dbReference type="PROSITE-ProRule" id="PRU00285"/>
    </source>
</evidence>
<dbReference type="InterPro" id="IPR008978">
    <property type="entry name" value="HSP20-like_chaperone"/>
</dbReference>
<reference evidence="4" key="1">
    <citation type="submission" date="2023-06" db="EMBL/GenBank/DDBJ databases">
        <title>Cytophagales bacterium Strain LB-30, isolated from soil.</title>
        <authorList>
            <person name="Liu B."/>
        </authorList>
    </citation>
    <scope>NUCLEOTIDE SEQUENCE</scope>
    <source>
        <strain evidence="4">LB-30</strain>
    </source>
</reference>
<dbReference type="Gene3D" id="2.60.40.790">
    <property type="match status" value="1"/>
</dbReference>
<protein>
    <submittedName>
        <fullName evidence="4">Hsp20/alpha crystallin family protein</fullName>
    </submittedName>
</protein>
<dbReference type="PANTHER" id="PTHR11527">
    <property type="entry name" value="HEAT-SHOCK PROTEIN 20 FAMILY MEMBER"/>
    <property type="match status" value="1"/>
</dbReference>
<dbReference type="SUPFAM" id="SSF49764">
    <property type="entry name" value="HSP20-like chaperones"/>
    <property type="match status" value="1"/>
</dbReference>
<name>A0ABT8F1K6_9BACT</name>
<evidence type="ECO:0000313" key="5">
    <source>
        <dbReference type="Proteomes" id="UP001168552"/>
    </source>
</evidence>
<sequence>MTLLAKKRNGSSLPGLVDNFFNMDRFFSPSVFNFDGDLLDLDRALVVPSANITESEKEYTIEMAVPGMQKKDFDIEVKDGVLTISAEKEEEMKEDKKNYHRREFSYQSFNRSFALPDNLNSEKIDAKYENGILRLALPKKMVSAAKPAQHIKVG</sequence>
<dbReference type="InterPro" id="IPR031107">
    <property type="entry name" value="Small_HSP"/>
</dbReference>
<evidence type="ECO:0000259" key="3">
    <source>
        <dbReference type="PROSITE" id="PS01031"/>
    </source>
</evidence>